<evidence type="ECO:0000313" key="1">
    <source>
        <dbReference type="EMBL" id="MFC5605059.1"/>
    </source>
</evidence>
<dbReference type="PANTHER" id="PTHR37816">
    <property type="entry name" value="YALI0E33011P"/>
    <property type="match status" value="1"/>
</dbReference>
<evidence type="ECO:0000313" key="2">
    <source>
        <dbReference type="Proteomes" id="UP001596071"/>
    </source>
</evidence>
<gene>
    <name evidence="1" type="ORF">ACFPTP_17610</name>
</gene>
<name>A0ABW0U3C7_9BACL</name>
<dbReference type="Proteomes" id="UP001596071">
    <property type="component" value="Unassembled WGS sequence"/>
</dbReference>
<dbReference type="EMBL" id="JBHSNP010000029">
    <property type="protein sequence ID" value="MFC5605059.1"/>
    <property type="molecule type" value="Genomic_DNA"/>
</dbReference>
<organism evidence="1 2">
    <name type="scientific">Sporosarcina koreensis</name>
    <dbReference type="NCBI Taxonomy" id="334735"/>
    <lineage>
        <taxon>Bacteria</taxon>
        <taxon>Bacillati</taxon>
        <taxon>Bacillota</taxon>
        <taxon>Bacilli</taxon>
        <taxon>Bacillales</taxon>
        <taxon>Caryophanaceae</taxon>
        <taxon>Sporosarcina</taxon>
    </lineage>
</organism>
<dbReference type="RefSeq" id="WP_381447524.1">
    <property type="nucleotide sequence ID" value="NZ_JBHSNP010000029.1"/>
</dbReference>
<dbReference type="Gene3D" id="3.40.50.300">
    <property type="entry name" value="P-loop containing nucleotide triphosphate hydrolases"/>
    <property type="match status" value="1"/>
</dbReference>
<keyword evidence="2" id="KW-1185">Reference proteome</keyword>
<dbReference type="InterPro" id="IPR052922">
    <property type="entry name" value="Cytidylate_Kinase-2"/>
</dbReference>
<evidence type="ECO:0008006" key="3">
    <source>
        <dbReference type="Google" id="ProtNLM"/>
    </source>
</evidence>
<sequence>MKIFIMGIVASGKTTYAKELSKQKGFPFVELDAVVYHNVDGVRVKRLPEEQMQIVHEMNAMGSWIAEGVYRPSYHLLLDMADIIIWLDPPLWKRKFRILSRHVKQVIGMEECAYVPDFQMLRNMYKWTKQFEGEREGLDGILQPYLDKLIVVRDDPASNYVVNGAICNLKENGSLITESFS</sequence>
<reference evidence="2" key="1">
    <citation type="journal article" date="2019" name="Int. J. Syst. Evol. Microbiol.">
        <title>The Global Catalogue of Microorganisms (GCM) 10K type strain sequencing project: providing services to taxonomists for standard genome sequencing and annotation.</title>
        <authorList>
            <consortium name="The Broad Institute Genomics Platform"/>
            <consortium name="The Broad Institute Genome Sequencing Center for Infectious Disease"/>
            <person name="Wu L."/>
            <person name="Ma J."/>
        </authorList>
    </citation>
    <scope>NUCLEOTIDE SEQUENCE [LARGE SCALE GENOMIC DNA]</scope>
    <source>
        <strain evidence="2">KACC 11299</strain>
    </source>
</reference>
<dbReference type="InterPro" id="IPR027417">
    <property type="entry name" value="P-loop_NTPase"/>
</dbReference>
<accession>A0ABW0U3C7</accession>
<dbReference type="SUPFAM" id="SSF52540">
    <property type="entry name" value="P-loop containing nucleoside triphosphate hydrolases"/>
    <property type="match status" value="1"/>
</dbReference>
<dbReference type="PANTHER" id="PTHR37816:SF2">
    <property type="entry name" value="DNA TOPOLOGY MODULATION PROTEIN FLAR-RELATED PROTEIN"/>
    <property type="match status" value="1"/>
</dbReference>
<protein>
    <recommendedName>
        <fullName evidence="3">Adenylate kinase</fullName>
    </recommendedName>
</protein>
<comment type="caution">
    <text evidence="1">The sequence shown here is derived from an EMBL/GenBank/DDBJ whole genome shotgun (WGS) entry which is preliminary data.</text>
</comment>
<proteinExistence type="predicted"/>